<name>A0A1S1V915_9FIRM</name>
<protein>
    <recommendedName>
        <fullName evidence="4">Cache domain-containing protein</fullName>
    </recommendedName>
</protein>
<keyword evidence="1" id="KW-1133">Transmembrane helix</keyword>
<dbReference type="EMBL" id="MKIE01000002">
    <property type="protein sequence ID" value="OHW62890.1"/>
    <property type="molecule type" value="Genomic_DNA"/>
</dbReference>
<keyword evidence="1" id="KW-0472">Membrane</keyword>
<dbReference type="RefSeq" id="WP_071061705.1">
    <property type="nucleotide sequence ID" value="NZ_MKIE01000002.1"/>
</dbReference>
<comment type="caution">
    <text evidence="2">The sequence shown here is derived from an EMBL/GenBank/DDBJ whole genome shotgun (WGS) entry which is preliminary data.</text>
</comment>
<feature type="transmembrane region" description="Helical" evidence="1">
    <location>
        <begin position="289"/>
        <end position="306"/>
    </location>
</feature>
<evidence type="ECO:0008006" key="4">
    <source>
        <dbReference type="Google" id="ProtNLM"/>
    </source>
</evidence>
<organism evidence="2 3">
    <name type="scientific">Andreesenia angusta</name>
    <dbReference type="NCBI Taxonomy" id="39480"/>
    <lineage>
        <taxon>Bacteria</taxon>
        <taxon>Bacillati</taxon>
        <taxon>Bacillota</taxon>
        <taxon>Tissierellia</taxon>
        <taxon>Tissierellales</taxon>
        <taxon>Gottschalkiaceae</taxon>
        <taxon>Andreesenia</taxon>
    </lineage>
</organism>
<accession>A0A1S1V915</accession>
<feature type="transmembrane region" description="Helical" evidence="1">
    <location>
        <begin position="6"/>
        <end position="26"/>
    </location>
</feature>
<evidence type="ECO:0000256" key="1">
    <source>
        <dbReference type="SAM" id="Phobius"/>
    </source>
</evidence>
<proteinExistence type="predicted"/>
<reference evidence="2 3" key="1">
    <citation type="submission" date="2016-09" db="EMBL/GenBank/DDBJ databases">
        <title>Genome sequence of Eubacterium angustum.</title>
        <authorList>
            <person name="Poehlein A."/>
            <person name="Daniel R."/>
        </authorList>
    </citation>
    <scope>NUCLEOTIDE SEQUENCE [LARGE SCALE GENOMIC DNA]</scope>
    <source>
        <strain evidence="2 3">DSM 1989</strain>
    </source>
</reference>
<sequence length="315" mass="35968">MNKPKQFATIVIVVISLLTAISYLSYKNRQHTFEQENNIERAAETARVEMNKAIYESLLREATTKTDRVSKEIRSGLLSGYGDNLSEFSKDYSYPTEDSILVTTIDDIIHNEDNRFFYIENDANDMFVSSTNGIVSDKSQDCAVYGITRTYDEEISMHFNKALAKEAIEALQVGEENIFWRFKGPAGSKDVGLKKMDIDKVLELPLEEIKDYEFLAVSYIDRYGDIMGTEDVTAIGQKQDSKKLMVVQGFNLYDHIQESHKSKYIRLDKEMAVQLAIVKENRKKIEIEGVLLFVVTLVSMLAVYVIQEKSPNSKK</sequence>
<evidence type="ECO:0000313" key="2">
    <source>
        <dbReference type="EMBL" id="OHW62890.1"/>
    </source>
</evidence>
<gene>
    <name evidence="2" type="ORF">EUAN_06740</name>
</gene>
<dbReference type="Proteomes" id="UP000180254">
    <property type="component" value="Unassembled WGS sequence"/>
</dbReference>
<evidence type="ECO:0000313" key="3">
    <source>
        <dbReference type="Proteomes" id="UP000180254"/>
    </source>
</evidence>
<dbReference type="AlphaFoldDB" id="A0A1S1V915"/>
<dbReference type="STRING" id="39480.EUAN_06740"/>
<keyword evidence="3" id="KW-1185">Reference proteome</keyword>
<keyword evidence="1" id="KW-0812">Transmembrane</keyword>